<dbReference type="EMBL" id="UOFK01000017">
    <property type="protein sequence ID" value="VAW72458.1"/>
    <property type="molecule type" value="Genomic_DNA"/>
</dbReference>
<evidence type="ECO:0000313" key="2">
    <source>
        <dbReference type="EMBL" id="VAW72458.1"/>
    </source>
</evidence>
<name>A0A3B0XVS9_9ZZZZ</name>
<feature type="non-terminal residue" evidence="2">
    <location>
        <position position="1"/>
    </location>
</feature>
<proteinExistence type="predicted"/>
<gene>
    <name evidence="2" type="ORF">MNBD_GAMMA13-170</name>
</gene>
<organism evidence="2">
    <name type="scientific">hydrothermal vent metagenome</name>
    <dbReference type="NCBI Taxonomy" id="652676"/>
    <lineage>
        <taxon>unclassified sequences</taxon>
        <taxon>metagenomes</taxon>
        <taxon>ecological metagenomes</taxon>
    </lineage>
</organism>
<evidence type="ECO:0000256" key="1">
    <source>
        <dbReference type="SAM" id="MobiDB-lite"/>
    </source>
</evidence>
<dbReference type="AlphaFoldDB" id="A0A3B0XVS9"/>
<protein>
    <submittedName>
        <fullName evidence="2">Uncharacterized protein</fullName>
    </submittedName>
</protein>
<feature type="region of interest" description="Disordered" evidence="1">
    <location>
        <begin position="68"/>
        <end position="92"/>
    </location>
</feature>
<accession>A0A3B0XVS9</accession>
<sequence length="92" mass="10092">EKPWYLSDEPLTVHRCPCGCGAIVIAIVPELPYMRWPLTEGGDAARQSAREQTESLLQPYMKKLMHDPRNELTLSGESGMQAASGCGHDHAG</sequence>
<reference evidence="2" key="1">
    <citation type="submission" date="2018-06" db="EMBL/GenBank/DDBJ databases">
        <authorList>
            <person name="Zhirakovskaya E."/>
        </authorList>
    </citation>
    <scope>NUCLEOTIDE SEQUENCE</scope>
</reference>